<dbReference type="SMART" id="SM00342">
    <property type="entry name" value="HTH_ARAC"/>
    <property type="match status" value="1"/>
</dbReference>
<dbReference type="PROSITE" id="PS01124">
    <property type="entry name" value="HTH_ARAC_FAMILY_2"/>
    <property type="match status" value="1"/>
</dbReference>
<feature type="transmembrane region" description="Helical" evidence="4">
    <location>
        <begin position="31"/>
        <end position="52"/>
    </location>
</feature>
<keyword evidence="4" id="KW-0472">Membrane</keyword>
<dbReference type="GO" id="GO:0003700">
    <property type="term" value="F:DNA-binding transcription factor activity"/>
    <property type="evidence" value="ECO:0007669"/>
    <property type="project" value="InterPro"/>
</dbReference>
<dbReference type="AlphaFoldDB" id="A0A328X0Y1"/>
<keyword evidence="2" id="KW-0238">DNA-binding</keyword>
<feature type="transmembrane region" description="Helical" evidence="4">
    <location>
        <begin position="98"/>
        <end position="117"/>
    </location>
</feature>
<feature type="transmembrane region" description="Helical" evidence="4">
    <location>
        <begin position="72"/>
        <end position="89"/>
    </location>
</feature>
<keyword evidence="4" id="KW-0812">Transmembrane</keyword>
<dbReference type="Gene3D" id="1.10.10.60">
    <property type="entry name" value="Homeodomain-like"/>
    <property type="match status" value="2"/>
</dbReference>
<dbReference type="GO" id="GO:0043565">
    <property type="term" value="F:sequence-specific DNA binding"/>
    <property type="evidence" value="ECO:0007669"/>
    <property type="project" value="InterPro"/>
</dbReference>
<proteinExistence type="predicted"/>
<evidence type="ECO:0000313" key="7">
    <source>
        <dbReference type="Proteomes" id="UP000249518"/>
    </source>
</evidence>
<name>A0A328X0Y1_9FLAO</name>
<protein>
    <submittedName>
        <fullName evidence="6">Helix-turn-helix protein</fullName>
    </submittedName>
</protein>
<evidence type="ECO:0000256" key="4">
    <source>
        <dbReference type="SAM" id="Phobius"/>
    </source>
</evidence>
<feature type="transmembrane region" description="Helical" evidence="4">
    <location>
        <begin position="184"/>
        <end position="207"/>
    </location>
</feature>
<evidence type="ECO:0000256" key="1">
    <source>
        <dbReference type="ARBA" id="ARBA00023015"/>
    </source>
</evidence>
<feature type="transmembrane region" description="Helical" evidence="4">
    <location>
        <begin position="6"/>
        <end position="24"/>
    </location>
</feature>
<feature type="transmembrane region" description="Helical" evidence="4">
    <location>
        <begin position="143"/>
        <end position="163"/>
    </location>
</feature>
<dbReference type="OrthoDB" id="9779074at2"/>
<feature type="domain" description="HTH araC/xylS-type" evidence="5">
    <location>
        <begin position="299"/>
        <end position="402"/>
    </location>
</feature>
<evidence type="ECO:0000256" key="2">
    <source>
        <dbReference type="ARBA" id="ARBA00023125"/>
    </source>
</evidence>
<dbReference type="Pfam" id="PF12833">
    <property type="entry name" value="HTH_18"/>
    <property type="match status" value="1"/>
</dbReference>
<dbReference type="InterPro" id="IPR018060">
    <property type="entry name" value="HTH_AraC"/>
</dbReference>
<dbReference type="EMBL" id="QLSV01000004">
    <property type="protein sequence ID" value="RAR48869.1"/>
    <property type="molecule type" value="Genomic_DNA"/>
</dbReference>
<evidence type="ECO:0000259" key="5">
    <source>
        <dbReference type="PROSITE" id="PS01124"/>
    </source>
</evidence>
<keyword evidence="4" id="KW-1133">Transmembrane helix</keyword>
<keyword evidence="7" id="KW-1185">Reference proteome</keyword>
<keyword evidence="1" id="KW-0805">Transcription regulation</keyword>
<evidence type="ECO:0000256" key="3">
    <source>
        <dbReference type="ARBA" id="ARBA00023163"/>
    </source>
</evidence>
<gene>
    <name evidence="6" type="ORF">B0I10_1044</name>
</gene>
<keyword evidence="3" id="KW-0804">Transcription</keyword>
<comment type="caution">
    <text evidence="6">The sequence shown here is derived from an EMBL/GenBank/DDBJ whole genome shotgun (WGS) entry which is preliminary data.</text>
</comment>
<dbReference type="PANTHER" id="PTHR43280">
    <property type="entry name" value="ARAC-FAMILY TRANSCRIPTIONAL REGULATOR"/>
    <property type="match status" value="1"/>
</dbReference>
<dbReference type="SUPFAM" id="SSF46689">
    <property type="entry name" value="Homeodomain-like"/>
    <property type="match status" value="1"/>
</dbReference>
<sequence length="402" mass="47684">MDYSLYFFSIGSFLFIGFALHLLFTKNGNTYLNRLLAVILLFRGLKMLYYIFVATNQKYFVSFFFNSFDPLYFAYPACIYLYIRGFIYNENRFKKSDWFHFIPVLFAIINIISWYFLDASTRDAIILDVIAKKTLYIDENYGFFSNAITFFLRNLLIILYLIFSWKLFLKSEFIKNRKENIISYNWVLFLLIIMSFTNFNFFITSIVNIASGGKSDALLFYNYIIILLCAIILVVIIFVFYNPKITYRYVFVSKEPFLQEQVFVESTELLIPDNLEISDAVDKKKRISINDFDIENYKSKILFYMTEEKPYLRSDFTLNDLAQHIGLPLHQCSHFVNCEFGENFRDWINGYRITFFIEEYPKKSAKNTILSVALDCGFNNKVTFYNSFKKMKGVTPTEYFNS</sequence>
<accession>A0A328X0Y1</accession>
<dbReference type="InterPro" id="IPR009057">
    <property type="entry name" value="Homeodomain-like_sf"/>
</dbReference>
<dbReference type="Proteomes" id="UP000249518">
    <property type="component" value="Unassembled WGS sequence"/>
</dbReference>
<feature type="transmembrane region" description="Helical" evidence="4">
    <location>
        <begin position="219"/>
        <end position="241"/>
    </location>
</feature>
<reference evidence="6 7" key="1">
    <citation type="submission" date="2018-06" db="EMBL/GenBank/DDBJ databases">
        <title>Genomic Encyclopedia of Type Strains, Phase III (KMG-III): the genomes of soil and plant-associated and newly described type strains.</title>
        <authorList>
            <person name="Whitman W."/>
        </authorList>
    </citation>
    <scope>NUCLEOTIDE SEQUENCE [LARGE SCALE GENOMIC DNA]</scope>
    <source>
        <strain evidence="6 7">CGMCC 1.12504</strain>
    </source>
</reference>
<evidence type="ECO:0000313" key="6">
    <source>
        <dbReference type="EMBL" id="RAR48869.1"/>
    </source>
</evidence>
<dbReference type="PANTHER" id="PTHR43280:SF29">
    <property type="entry name" value="ARAC-FAMILY TRANSCRIPTIONAL REGULATOR"/>
    <property type="match status" value="1"/>
</dbReference>
<organism evidence="6 7">
    <name type="scientific">Flavobacterium lacus</name>
    <dbReference type="NCBI Taxonomy" id="1353778"/>
    <lineage>
        <taxon>Bacteria</taxon>
        <taxon>Pseudomonadati</taxon>
        <taxon>Bacteroidota</taxon>
        <taxon>Flavobacteriia</taxon>
        <taxon>Flavobacteriales</taxon>
        <taxon>Flavobacteriaceae</taxon>
        <taxon>Flavobacterium</taxon>
    </lineage>
</organism>